<evidence type="ECO:0000313" key="4">
    <source>
        <dbReference type="Proteomes" id="UP000003844"/>
    </source>
</evidence>
<dbReference type="EMBL" id="JH594606">
    <property type="protein sequence ID" value="EHQ02280.1"/>
    <property type="molecule type" value="Genomic_DNA"/>
</dbReference>
<feature type="chain" id="PRO_5003560699" evidence="1">
    <location>
        <begin position="24"/>
        <end position="332"/>
    </location>
</feature>
<dbReference type="STRING" id="865937.Gilli_1633"/>
<dbReference type="InterPro" id="IPR045175">
    <property type="entry name" value="M28_fam"/>
</dbReference>
<dbReference type="Gene3D" id="3.40.630.10">
    <property type="entry name" value="Zn peptidases"/>
    <property type="match status" value="1"/>
</dbReference>
<dbReference type="OrthoDB" id="9764939at2"/>
<dbReference type="AlphaFoldDB" id="H2BYX8"/>
<dbReference type="HOGENOM" id="CLU_019932_0_2_10"/>
<feature type="signal peptide" evidence="1">
    <location>
        <begin position="1"/>
        <end position="23"/>
    </location>
</feature>
<feature type="domain" description="Peptidase M28" evidence="2">
    <location>
        <begin position="110"/>
        <end position="310"/>
    </location>
</feature>
<dbReference type="GO" id="GO:0008235">
    <property type="term" value="F:metalloexopeptidase activity"/>
    <property type="evidence" value="ECO:0007669"/>
    <property type="project" value="InterPro"/>
</dbReference>
<dbReference type="PANTHER" id="PTHR12147:SF26">
    <property type="entry name" value="PEPTIDASE M28 DOMAIN-CONTAINING PROTEIN"/>
    <property type="match status" value="1"/>
</dbReference>
<evidence type="ECO:0000256" key="1">
    <source>
        <dbReference type="SAM" id="SignalP"/>
    </source>
</evidence>
<sequence length="332" mass="37285">MRKNIFKISVFAALITLGSCNSAKNSNNDKVIISENIQSTTLSDITISESSVKEKLEFLASDELKGRQTGTEGIDKAAGYIEAFFKENNIKPYYETYRDSFEVADRTGFNVIGFLEGNDPELKKEFIILGAHYDHIGIGKAVGNDSIANGANDNAAGTVAVMELASQFSKLNNNKRSLLFILFSAEEMGLEGAKHISKRLNSEDLDLYAMVNFEMIGVPMEGKDHLAYLTGYENSNLAEKFNEYSEAEILGFLPQAKEYNLFKRSDNYSFYEEFKVPAQTISTFDFTNYEYYHHVSDEAEKMDISHMANLIEKVIPGLLKMTNTSEKEIKLN</sequence>
<dbReference type="SUPFAM" id="SSF53187">
    <property type="entry name" value="Zn-dependent exopeptidases"/>
    <property type="match status" value="1"/>
</dbReference>
<proteinExistence type="predicted"/>
<dbReference type="eggNOG" id="COG2234">
    <property type="taxonomic scope" value="Bacteria"/>
</dbReference>
<dbReference type="Proteomes" id="UP000003844">
    <property type="component" value="Unassembled WGS sequence"/>
</dbReference>
<protein>
    <submittedName>
        <fullName evidence="3">Peptidase M28</fullName>
    </submittedName>
</protein>
<evidence type="ECO:0000313" key="3">
    <source>
        <dbReference type="EMBL" id="EHQ02280.1"/>
    </source>
</evidence>
<dbReference type="GO" id="GO:0006508">
    <property type="term" value="P:proteolysis"/>
    <property type="evidence" value="ECO:0007669"/>
    <property type="project" value="InterPro"/>
</dbReference>
<dbReference type="PANTHER" id="PTHR12147">
    <property type="entry name" value="METALLOPEPTIDASE M28 FAMILY MEMBER"/>
    <property type="match status" value="1"/>
</dbReference>
<dbReference type="RefSeq" id="WP_006988592.1">
    <property type="nucleotide sequence ID" value="NZ_JH594606.1"/>
</dbReference>
<dbReference type="InterPro" id="IPR007484">
    <property type="entry name" value="Peptidase_M28"/>
</dbReference>
<dbReference type="Pfam" id="PF04389">
    <property type="entry name" value="Peptidase_M28"/>
    <property type="match status" value="1"/>
</dbReference>
<accession>H2BYX8</accession>
<organism evidence="3 4">
    <name type="scientific">Gillisia limnaea (strain DSM 15749 / LMG 21470 / R-8282)</name>
    <dbReference type="NCBI Taxonomy" id="865937"/>
    <lineage>
        <taxon>Bacteria</taxon>
        <taxon>Pseudomonadati</taxon>
        <taxon>Bacteroidota</taxon>
        <taxon>Flavobacteriia</taxon>
        <taxon>Flavobacteriales</taxon>
        <taxon>Flavobacteriaceae</taxon>
        <taxon>Gillisia</taxon>
    </lineage>
</organism>
<keyword evidence="4" id="KW-1185">Reference proteome</keyword>
<dbReference type="PROSITE" id="PS51257">
    <property type="entry name" value="PROKAR_LIPOPROTEIN"/>
    <property type="match status" value="1"/>
</dbReference>
<reference evidence="4" key="1">
    <citation type="journal article" date="2012" name="Stand. Genomic Sci.">
        <title>Genome sequence of the Antarctic rhodopsins-containing flavobacterium Gillisia limnaea type strain (R-8282(T)).</title>
        <authorList>
            <person name="Riedel T."/>
            <person name="Held B."/>
            <person name="Nolan M."/>
            <person name="Lucas S."/>
            <person name="Lapidus A."/>
            <person name="Tice H."/>
            <person name="Del Rio T.G."/>
            <person name="Cheng J.F."/>
            <person name="Han C."/>
            <person name="Tapia R."/>
            <person name="Goodwin L.A."/>
            <person name="Pitluck S."/>
            <person name="Liolios K."/>
            <person name="Mavromatis K."/>
            <person name="Pagani I."/>
            <person name="Ivanova N."/>
            <person name="Mikhailova N."/>
            <person name="Pati A."/>
            <person name="Chen A."/>
            <person name="Palaniappan K."/>
            <person name="Land M."/>
            <person name="Rohde M."/>
            <person name="Tindall B.J."/>
            <person name="Detter J.C."/>
            <person name="Goker M."/>
            <person name="Bristow J."/>
            <person name="Eisen J.A."/>
            <person name="Markowitz V."/>
            <person name="Hugenholtz P."/>
            <person name="Kyrpides N.C."/>
            <person name="Klenk H.P."/>
            <person name="Woyke T."/>
        </authorList>
    </citation>
    <scope>NUCLEOTIDE SEQUENCE [LARGE SCALE GENOMIC DNA]</scope>
    <source>
        <strain evidence="4">DSM 15749 / LMG 21470 / R-8282</strain>
    </source>
</reference>
<name>H2BYX8_GILLR</name>
<gene>
    <name evidence="3" type="ORF">Gilli_1633</name>
</gene>
<keyword evidence="1" id="KW-0732">Signal</keyword>
<evidence type="ECO:0000259" key="2">
    <source>
        <dbReference type="Pfam" id="PF04389"/>
    </source>
</evidence>